<dbReference type="Gene3D" id="2.40.50.140">
    <property type="entry name" value="Nucleic acid-binding proteins"/>
    <property type="match status" value="1"/>
</dbReference>
<organism evidence="2 3">
    <name type="scientific">Novimethylophilus kurashikiensis</name>
    <dbReference type="NCBI Taxonomy" id="1825523"/>
    <lineage>
        <taxon>Bacteria</taxon>
        <taxon>Pseudomonadati</taxon>
        <taxon>Pseudomonadota</taxon>
        <taxon>Betaproteobacteria</taxon>
        <taxon>Nitrosomonadales</taxon>
        <taxon>Methylophilaceae</taxon>
        <taxon>Novimethylophilus</taxon>
    </lineage>
</organism>
<dbReference type="InterPro" id="IPR012340">
    <property type="entry name" value="NA-bd_OB-fold"/>
</dbReference>
<dbReference type="Pfam" id="PF02482">
    <property type="entry name" value="Ribosomal_S30AE"/>
    <property type="match status" value="1"/>
</dbReference>
<gene>
    <name evidence="2" type="ORF">NMK_2324</name>
</gene>
<comment type="caution">
    <text evidence="2">The sequence shown here is derived from an EMBL/GenBank/DDBJ whole genome shotgun (WGS) entry which is preliminary data.</text>
</comment>
<dbReference type="Pfam" id="PF00313">
    <property type="entry name" value="CSD"/>
    <property type="match status" value="1"/>
</dbReference>
<reference evidence="2 3" key="1">
    <citation type="journal article" date="2018" name="Environ. Microbiol.">
        <title>Isolation and genomic characterization of Novimethylophilus kurashikiensis gen. nov. sp. nov., a new lanthanide-dependent methylotrophic species of Methylophilaceae.</title>
        <authorList>
            <person name="Lv H."/>
            <person name="Sahin N."/>
            <person name="Tani A."/>
        </authorList>
    </citation>
    <scope>NUCLEOTIDE SEQUENCE [LARGE SCALE GENOMIC DNA]</scope>
    <source>
        <strain evidence="2 3">La2-4</strain>
    </source>
</reference>
<dbReference type="RefSeq" id="WP_109015899.1">
    <property type="nucleotide sequence ID" value="NZ_BDOQ01000009.1"/>
</dbReference>
<dbReference type="PROSITE" id="PS51857">
    <property type="entry name" value="CSD_2"/>
    <property type="match status" value="1"/>
</dbReference>
<dbReference type="InterPro" id="IPR036567">
    <property type="entry name" value="RHF-like"/>
</dbReference>
<evidence type="ECO:0000313" key="3">
    <source>
        <dbReference type="Proteomes" id="UP000245081"/>
    </source>
</evidence>
<sequence length="182" mass="20827">MQIPLQITIRDIPPSQALEANIREKVAKLGSLYDHILSCRVVVEMPHKHHHQGKHFNVRLDLGMPGRAIVVNRDHHEDVYVALRDAFDAARRQVQSCWERLRRTTKSHVLEYIGAVSEINHIDGFGFIVRPDDGTRLYFHRDNVIAPHFSHLKPGDEVKFIESTAIAAPQAKRVSVGKHRLM</sequence>
<evidence type="ECO:0000313" key="2">
    <source>
        <dbReference type="EMBL" id="GBG14723.1"/>
    </source>
</evidence>
<name>A0A2R5FCR3_9PROT</name>
<proteinExistence type="predicted"/>
<accession>A0A2R5FCR3</accession>
<dbReference type="EMBL" id="BDOQ01000009">
    <property type="protein sequence ID" value="GBG14723.1"/>
    <property type="molecule type" value="Genomic_DNA"/>
</dbReference>
<dbReference type="Gene3D" id="3.30.160.100">
    <property type="entry name" value="Ribosome hibernation promotion factor-like"/>
    <property type="match status" value="1"/>
</dbReference>
<dbReference type="OrthoDB" id="9782252at2"/>
<dbReference type="InterPro" id="IPR003489">
    <property type="entry name" value="RHF/RaiA"/>
</dbReference>
<dbReference type="Proteomes" id="UP000245081">
    <property type="component" value="Unassembled WGS sequence"/>
</dbReference>
<feature type="domain" description="CSD" evidence="1">
    <location>
        <begin position="111"/>
        <end position="176"/>
    </location>
</feature>
<dbReference type="SUPFAM" id="SSF50249">
    <property type="entry name" value="Nucleic acid-binding proteins"/>
    <property type="match status" value="1"/>
</dbReference>
<dbReference type="InterPro" id="IPR002059">
    <property type="entry name" value="CSP_DNA-bd"/>
</dbReference>
<evidence type="ECO:0000259" key="1">
    <source>
        <dbReference type="PROSITE" id="PS51857"/>
    </source>
</evidence>
<dbReference type="CDD" id="cd00552">
    <property type="entry name" value="RaiA"/>
    <property type="match status" value="1"/>
</dbReference>
<dbReference type="GO" id="GO:0003676">
    <property type="term" value="F:nucleic acid binding"/>
    <property type="evidence" value="ECO:0007669"/>
    <property type="project" value="InterPro"/>
</dbReference>
<dbReference type="AlphaFoldDB" id="A0A2R5FCR3"/>
<dbReference type="SUPFAM" id="SSF69754">
    <property type="entry name" value="Ribosome binding protein Y (YfiA homologue)"/>
    <property type="match status" value="1"/>
</dbReference>
<protein>
    <submittedName>
        <fullName evidence="2">Cold-shock protein</fullName>
    </submittedName>
</protein>
<keyword evidence="3" id="KW-1185">Reference proteome</keyword>